<keyword evidence="1" id="KW-0677">Repeat</keyword>
<evidence type="ECO:0000256" key="4">
    <source>
        <dbReference type="SAM" id="MobiDB-lite"/>
    </source>
</evidence>
<evidence type="ECO:0000313" key="5">
    <source>
        <dbReference type="EMBL" id="KXS22175.1"/>
    </source>
</evidence>
<dbReference type="Gene3D" id="1.25.40.20">
    <property type="entry name" value="Ankyrin repeat-containing domain"/>
    <property type="match status" value="2"/>
</dbReference>
<protein>
    <submittedName>
        <fullName evidence="5">Uncharacterized protein</fullName>
    </submittedName>
</protein>
<keyword evidence="6" id="KW-1185">Reference proteome</keyword>
<dbReference type="PANTHER" id="PTHR24171:SF9">
    <property type="entry name" value="ANKYRIN REPEAT DOMAIN-CONTAINING PROTEIN 39"/>
    <property type="match status" value="1"/>
</dbReference>
<dbReference type="Proteomes" id="UP000070544">
    <property type="component" value="Unassembled WGS sequence"/>
</dbReference>
<evidence type="ECO:0000256" key="3">
    <source>
        <dbReference type="PROSITE-ProRule" id="PRU00023"/>
    </source>
</evidence>
<dbReference type="InterPro" id="IPR002110">
    <property type="entry name" value="Ankyrin_rpt"/>
</dbReference>
<dbReference type="PROSITE" id="PS50297">
    <property type="entry name" value="ANK_REP_REGION"/>
    <property type="match status" value="1"/>
</dbReference>
<name>A0A139B0E7_GONPJ</name>
<dbReference type="PANTHER" id="PTHR24171">
    <property type="entry name" value="ANKYRIN REPEAT DOMAIN-CONTAINING PROTEIN 39-RELATED"/>
    <property type="match status" value="1"/>
</dbReference>
<feature type="repeat" description="ANK" evidence="3">
    <location>
        <begin position="198"/>
        <end position="230"/>
    </location>
</feature>
<dbReference type="SUPFAM" id="SSF48403">
    <property type="entry name" value="Ankyrin repeat"/>
    <property type="match status" value="1"/>
</dbReference>
<dbReference type="PROSITE" id="PS50088">
    <property type="entry name" value="ANK_REPEAT"/>
    <property type="match status" value="1"/>
</dbReference>
<sequence>MLDWDALSHDPNDTNLLTVADKNAAVVSACKRGLIRIIELLLSRGADMRTPQAPTLSIGKTPASYVKQLIAFGADVHAQNGSALINAITKGDAETTRVAPRRRRRLQCFRCVRADCGVQTGEAGHCEDPHDDTRRQRPRHRRRALRRCLRYGHISVAKHLVAHRADPPGQGDAALARAKTNACMSWSFCCPRRAGQCYGNHPLEHAVANVGLEVVRLLLDFGADVHAREDEALLKSCDAEKGKLCQVAPGALGGRECPGWGGGEKRPSKRCGAGVGWGKQMGEKVKEVKGTCRVDRQPRFDEPADEPERAKGGPQHRQLDSNVSHTTIPIGHSSKRRRVSVDNIERGKAKRINETKGEQKQ</sequence>
<evidence type="ECO:0000256" key="1">
    <source>
        <dbReference type="ARBA" id="ARBA00022737"/>
    </source>
</evidence>
<evidence type="ECO:0000313" key="6">
    <source>
        <dbReference type="Proteomes" id="UP000070544"/>
    </source>
</evidence>
<feature type="compositionally biased region" description="Basic and acidic residues" evidence="4">
    <location>
        <begin position="339"/>
        <end position="361"/>
    </location>
</feature>
<accession>A0A139B0E7</accession>
<feature type="compositionally biased region" description="Basic and acidic residues" evidence="4">
    <location>
        <begin position="294"/>
        <end position="311"/>
    </location>
</feature>
<dbReference type="Pfam" id="PF00023">
    <property type="entry name" value="Ank"/>
    <property type="match status" value="1"/>
</dbReference>
<dbReference type="SMART" id="SM00248">
    <property type="entry name" value="ANK"/>
    <property type="match status" value="3"/>
</dbReference>
<dbReference type="InterPro" id="IPR036770">
    <property type="entry name" value="Ankyrin_rpt-contain_sf"/>
</dbReference>
<reference evidence="5 6" key="1">
    <citation type="journal article" date="2015" name="Genome Biol. Evol.">
        <title>Phylogenomic analyses indicate that early fungi evolved digesting cell walls of algal ancestors of land plants.</title>
        <authorList>
            <person name="Chang Y."/>
            <person name="Wang S."/>
            <person name="Sekimoto S."/>
            <person name="Aerts A.L."/>
            <person name="Choi C."/>
            <person name="Clum A."/>
            <person name="LaButti K.M."/>
            <person name="Lindquist E.A."/>
            <person name="Yee Ngan C."/>
            <person name="Ohm R.A."/>
            <person name="Salamov A.A."/>
            <person name="Grigoriev I.V."/>
            <person name="Spatafora J.W."/>
            <person name="Berbee M.L."/>
        </authorList>
    </citation>
    <scope>NUCLEOTIDE SEQUENCE [LARGE SCALE GENOMIC DNA]</scope>
    <source>
        <strain evidence="5 6">JEL478</strain>
    </source>
</reference>
<feature type="region of interest" description="Disordered" evidence="4">
    <location>
        <begin position="294"/>
        <end position="361"/>
    </location>
</feature>
<dbReference type="AlphaFoldDB" id="A0A139B0E7"/>
<dbReference type="EMBL" id="KQ965731">
    <property type="protein sequence ID" value="KXS22175.1"/>
    <property type="molecule type" value="Genomic_DNA"/>
</dbReference>
<evidence type="ECO:0000256" key="2">
    <source>
        <dbReference type="ARBA" id="ARBA00023043"/>
    </source>
</evidence>
<organism evidence="5 6">
    <name type="scientific">Gonapodya prolifera (strain JEL478)</name>
    <name type="common">Monoblepharis prolifera</name>
    <dbReference type="NCBI Taxonomy" id="1344416"/>
    <lineage>
        <taxon>Eukaryota</taxon>
        <taxon>Fungi</taxon>
        <taxon>Fungi incertae sedis</taxon>
        <taxon>Chytridiomycota</taxon>
        <taxon>Chytridiomycota incertae sedis</taxon>
        <taxon>Monoblepharidomycetes</taxon>
        <taxon>Monoblepharidales</taxon>
        <taxon>Gonapodyaceae</taxon>
        <taxon>Gonapodya</taxon>
    </lineage>
</organism>
<gene>
    <name evidence="5" type="ORF">M427DRAFT_141752</name>
</gene>
<keyword evidence="2 3" id="KW-0040">ANK repeat</keyword>
<proteinExistence type="predicted"/>